<keyword evidence="9" id="KW-1185">Reference proteome</keyword>
<dbReference type="SUPFAM" id="SSF55874">
    <property type="entry name" value="ATPase domain of HSP90 chaperone/DNA topoisomerase II/histidine kinase"/>
    <property type="match status" value="1"/>
</dbReference>
<dbReference type="RefSeq" id="WP_063628681.1">
    <property type="nucleotide sequence ID" value="NZ_JACJTA010000003.1"/>
</dbReference>
<reference evidence="8 9" key="1">
    <citation type="journal article" date="2020" name="ISME J.">
        <title>Comparative genomics reveals insights into cyanobacterial evolution and habitat adaptation.</title>
        <authorList>
            <person name="Chen M.Y."/>
            <person name="Teng W.K."/>
            <person name="Zhao L."/>
            <person name="Hu C.X."/>
            <person name="Zhou Y.K."/>
            <person name="Han B.P."/>
            <person name="Song L.R."/>
            <person name="Shu W.S."/>
        </authorList>
    </citation>
    <scope>NUCLEOTIDE SEQUENCE [LARGE SCALE GENOMIC DNA]</scope>
    <source>
        <strain evidence="8 9">FACHB-248</strain>
    </source>
</reference>
<evidence type="ECO:0000259" key="7">
    <source>
        <dbReference type="PROSITE" id="PS50109"/>
    </source>
</evidence>
<dbReference type="SMART" id="SM00388">
    <property type="entry name" value="HisKA"/>
    <property type="match status" value="1"/>
</dbReference>
<name>A0ABR8GJ50_9CYAN</name>
<evidence type="ECO:0000313" key="8">
    <source>
        <dbReference type="EMBL" id="MBD2603402.1"/>
    </source>
</evidence>
<dbReference type="Pfam" id="PF02518">
    <property type="entry name" value="HATPase_c"/>
    <property type="match status" value="1"/>
</dbReference>
<dbReference type="SMART" id="SM00387">
    <property type="entry name" value="HATPase_c"/>
    <property type="match status" value="1"/>
</dbReference>
<dbReference type="SUPFAM" id="SSF52172">
    <property type="entry name" value="CheY-like"/>
    <property type="match status" value="1"/>
</dbReference>
<dbReference type="InterPro" id="IPR011006">
    <property type="entry name" value="CheY-like_superfamily"/>
</dbReference>
<dbReference type="InterPro" id="IPR036890">
    <property type="entry name" value="HATPase_C_sf"/>
</dbReference>
<dbReference type="InterPro" id="IPR005467">
    <property type="entry name" value="His_kinase_dom"/>
</dbReference>
<organism evidence="8 9">
    <name type="scientific">Scytonema hofmannii FACHB-248</name>
    <dbReference type="NCBI Taxonomy" id="1842502"/>
    <lineage>
        <taxon>Bacteria</taxon>
        <taxon>Bacillati</taxon>
        <taxon>Cyanobacteriota</taxon>
        <taxon>Cyanophyceae</taxon>
        <taxon>Nostocales</taxon>
        <taxon>Scytonemataceae</taxon>
        <taxon>Scytonema</taxon>
    </lineage>
</organism>
<protein>
    <recommendedName>
        <fullName evidence="2">histidine kinase</fullName>
        <ecNumber evidence="2">2.7.13.3</ecNumber>
    </recommendedName>
</protein>
<dbReference type="EMBL" id="JACJTA010000003">
    <property type="protein sequence ID" value="MBD2603402.1"/>
    <property type="molecule type" value="Genomic_DNA"/>
</dbReference>
<evidence type="ECO:0000313" key="9">
    <source>
        <dbReference type="Proteomes" id="UP000660380"/>
    </source>
</evidence>
<keyword evidence="4" id="KW-0808">Transferase</keyword>
<accession>A0ABR8GJ50</accession>
<dbReference type="InterPro" id="IPR004358">
    <property type="entry name" value="Sig_transdc_His_kin-like_C"/>
</dbReference>
<dbReference type="InterPro" id="IPR036097">
    <property type="entry name" value="HisK_dim/P_sf"/>
</dbReference>
<evidence type="ECO:0000256" key="3">
    <source>
        <dbReference type="ARBA" id="ARBA00022553"/>
    </source>
</evidence>
<comment type="catalytic activity">
    <reaction evidence="1">
        <text>ATP + protein L-histidine = ADP + protein N-phospho-L-histidine.</text>
        <dbReference type="EC" id="2.7.13.3"/>
    </reaction>
</comment>
<evidence type="ECO:0000256" key="5">
    <source>
        <dbReference type="ARBA" id="ARBA00022777"/>
    </source>
</evidence>
<dbReference type="Pfam" id="PF00512">
    <property type="entry name" value="HisKA"/>
    <property type="match status" value="1"/>
</dbReference>
<dbReference type="PANTHER" id="PTHR43711">
    <property type="entry name" value="TWO-COMPONENT HISTIDINE KINASE"/>
    <property type="match status" value="1"/>
</dbReference>
<keyword evidence="3" id="KW-0597">Phosphoprotein</keyword>
<dbReference type="EC" id="2.7.13.3" evidence="2"/>
<dbReference type="PROSITE" id="PS50109">
    <property type="entry name" value="HIS_KIN"/>
    <property type="match status" value="1"/>
</dbReference>
<dbReference type="CDD" id="cd00082">
    <property type="entry name" value="HisKA"/>
    <property type="match status" value="1"/>
</dbReference>
<comment type="caution">
    <text evidence="8">The sequence shown here is derived from an EMBL/GenBank/DDBJ whole genome shotgun (WGS) entry which is preliminary data.</text>
</comment>
<dbReference type="Proteomes" id="UP000660380">
    <property type="component" value="Unassembled WGS sequence"/>
</dbReference>
<dbReference type="CDD" id="cd00075">
    <property type="entry name" value="HATPase"/>
    <property type="match status" value="1"/>
</dbReference>
<evidence type="ECO:0000256" key="6">
    <source>
        <dbReference type="ARBA" id="ARBA00023012"/>
    </source>
</evidence>
<evidence type="ECO:0000256" key="1">
    <source>
        <dbReference type="ARBA" id="ARBA00000085"/>
    </source>
</evidence>
<evidence type="ECO:0000256" key="2">
    <source>
        <dbReference type="ARBA" id="ARBA00012438"/>
    </source>
</evidence>
<keyword evidence="5" id="KW-0418">Kinase</keyword>
<keyword evidence="6" id="KW-0902">Two-component regulatory system</keyword>
<feature type="domain" description="Histidine kinase" evidence="7">
    <location>
        <begin position="144"/>
        <end position="358"/>
    </location>
</feature>
<sequence>MCKILLLLEHKENRRLLSQWLETRYEVFSPDFDDDLPSLPQSFDLCILSGRALDRYGHWLQATKKAQEPLFLPFLLVTSRRNVGMVTRHLWRTIDELIIIPIEKVELQARVEMLFQRRQLSLELKIANENLQEINEIKTRFISIASHEIRNPLHTISAFAQILHRSSEKLTEEKKQDFYHKIQFYVKNITNLLDDILLLSRGELGKQKINLTTSNLNNFCEQVIQETQIISANKINFVCPNKYINACIDEKLLRHILTNLLTNAIKYSPQGSPIDLELISNEEEAIFQIKDKGIGISPEDQQHLFESFYRASNVGKIPGTGLGLAIAKQCVDLHSGKIAVKSEVGVGTTFTVTLPIGNVQKENVPRLEDSFDESNKVTLH</sequence>
<dbReference type="PRINTS" id="PR00344">
    <property type="entry name" value="BCTRLSENSOR"/>
</dbReference>
<dbReference type="Gene3D" id="1.10.287.130">
    <property type="match status" value="1"/>
</dbReference>
<dbReference type="InterPro" id="IPR050736">
    <property type="entry name" value="Sensor_HK_Regulatory"/>
</dbReference>
<dbReference type="InterPro" id="IPR003594">
    <property type="entry name" value="HATPase_dom"/>
</dbReference>
<dbReference type="SUPFAM" id="SSF47384">
    <property type="entry name" value="Homodimeric domain of signal transducing histidine kinase"/>
    <property type="match status" value="1"/>
</dbReference>
<dbReference type="PANTHER" id="PTHR43711:SF26">
    <property type="entry name" value="SENSOR HISTIDINE KINASE RCSC"/>
    <property type="match status" value="1"/>
</dbReference>
<dbReference type="Gene3D" id="3.30.565.10">
    <property type="entry name" value="Histidine kinase-like ATPase, C-terminal domain"/>
    <property type="match status" value="1"/>
</dbReference>
<gene>
    <name evidence="8" type="ORF">H6G81_02365</name>
</gene>
<evidence type="ECO:0000256" key="4">
    <source>
        <dbReference type="ARBA" id="ARBA00022679"/>
    </source>
</evidence>
<proteinExistence type="predicted"/>
<dbReference type="InterPro" id="IPR003661">
    <property type="entry name" value="HisK_dim/P_dom"/>
</dbReference>